<evidence type="ECO:0008006" key="3">
    <source>
        <dbReference type="Google" id="ProtNLM"/>
    </source>
</evidence>
<keyword evidence="2" id="KW-1185">Reference proteome</keyword>
<dbReference type="AlphaFoldDB" id="A0A4R7K723"/>
<comment type="caution">
    <text evidence="1">The sequence shown here is derived from an EMBL/GenBank/DDBJ whole genome shotgun (WGS) entry which is preliminary data.</text>
</comment>
<dbReference type="EMBL" id="SOAY01000010">
    <property type="protein sequence ID" value="TDT46208.1"/>
    <property type="molecule type" value="Genomic_DNA"/>
</dbReference>
<dbReference type="Proteomes" id="UP000294749">
    <property type="component" value="Unassembled WGS sequence"/>
</dbReference>
<name>A0A4R7K723_9FLAO</name>
<accession>A0A4R7K723</accession>
<dbReference type="RefSeq" id="WP_133685703.1">
    <property type="nucleotide sequence ID" value="NZ_SOAY01000010.1"/>
</dbReference>
<evidence type="ECO:0000313" key="1">
    <source>
        <dbReference type="EMBL" id="TDT46208.1"/>
    </source>
</evidence>
<dbReference type="OrthoDB" id="1097812at2"/>
<sequence>MIKLFDKTLDTITGPSDNNENSFNYYQKSNRKDIEIIRKTIEDWFLLYPKSEKIELKNRFKKDMDSAFYELFLYQMFKKLGFIIKIHPTLQNSRKRPDFLIEKDGIQSYVEAKVCYDKSQEEMAFERRKNQFFDNINKVKIYGFSLRIAELDFKTNKQPSVKKLILKIEKEIEKLDPKVLTYEMEILGFEGCPNIYYENEDFQIKIQPIPLEDSQRHILNVNPIGMFPIETFWGDGKEALRDSIIKKANRYGKVNIPYLICINALGKKTRDQIDVESAIWGSLKYTFSDFNNIENGTMSRETDGVFFNSGKKQLTNVSGIFVSKVFPSNVPSAKYWIYENPFAINKLDFEKLNLIYNIIDNKERVGVTGENLDEILNIPKRWLDE</sequence>
<gene>
    <name evidence="1" type="ORF">CLV90_0254</name>
</gene>
<proteinExistence type="predicted"/>
<reference evidence="1 2" key="1">
    <citation type="submission" date="2019-03" db="EMBL/GenBank/DDBJ databases">
        <title>Genomic Encyclopedia of Archaeal and Bacterial Type Strains, Phase II (KMG-II): from individual species to whole genera.</title>
        <authorList>
            <person name="Goeker M."/>
        </authorList>
    </citation>
    <scope>NUCLEOTIDE SEQUENCE [LARGE SCALE GENOMIC DNA]</scope>
    <source>
        <strain evidence="1 2">DSM 25233</strain>
    </source>
</reference>
<organism evidence="1 2">
    <name type="scientific">Maribacter spongiicola</name>
    <dbReference type="NCBI Taxonomy" id="1206753"/>
    <lineage>
        <taxon>Bacteria</taxon>
        <taxon>Pseudomonadati</taxon>
        <taxon>Bacteroidota</taxon>
        <taxon>Flavobacteriia</taxon>
        <taxon>Flavobacteriales</taxon>
        <taxon>Flavobacteriaceae</taxon>
        <taxon>Maribacter</taxon>
    </lineage>
</organism>
<evidence type="ECO:0000313" key="2">
    <source>
        <dbReference type="Proteomes" id="UP000294749"/>
    </source>
</evidence>
<protein>
    <recommendedName>
        <fullName evidence="3">Restriction endonuclease</fullName>
    </recommendedName>
</protein>